<sequence length="73" mass="7958">MHANPEQRRYTTITPINHIPYTLLEGGASSRCTAAELTNGTGLRAAPVPPLVPPQFSSAQFNSWQMYSEGVKV</sequence>
<reference evidence="1" key="2">
    <citation type="journal article" date="2015" name="Fish Shellfish Immunol.">
        <title>Early steps in the European eel (Anguilla anguilla)-Vibrio vulnificus interaction in the gills: Role of the RtxA13 toxin.</title>
        <authorList>
            <person name="Callol A."/>
            <person name="Pajuelo D."/>
            <person name="Ebbesson L."/>
            <person name="Teles M."/>
            <person name="MacKenzie S."/>
            <person name="Amaro C."/>
        </authorList>
    </citation>
    <scope>NUCLEOTIDE SEQUENCE</scope>
</reference>
<accession>A0A0E9VNF4</accession>
<organism evidence="1">
    <name type="scientific">Anguilla anguilla</name>
    <name type="common">European freshwater eel</name>
    <name type="synonym">Muraena anguilla</name>
    <dbReference type="NCBI Taxonomy" id="7936"/>
    <lineage>
        <taxon>Eukaryota</taxon>
        <taxon>Metazoa</taxon>
        <taxon>Chordata</taxon>
        <taxon>Craniata</taxon>
        <taxon>Vertebrata</taxon>
        <taxon>Euteleostomi</taxon>
        <taxon>Actinopterygii</taxon>
        <taxon>Neopterygii</taxon>
        <taxon>Teleostei</taxon>
        <taxon>Anguilliformes</taxon>
        <taxon>Anguillidae</taxon>
        <taxon>Anguilla</taxon>
    </lineage>
</organism>
<reference evidence="1" key="1">
    <citation type="submission" date="2014-11" db="EMBL/GenBank/DDBJ databases">
        <authorList>
            <person name="Amaro Gonzalez C."/>
        </authorList>
    </citation>
    <scope>NUCLEOTIDE SEQUENCE</scope>
</reference>
<proteinExistence type="predicted"/>
<dbReference type="AlphaFoldDB" id="A0A0E9VNF4"/>
<protein>
    <submittedName>
        <fullName evidence="1">Uncharacterized protein</fullName>
    </submittedName>
</protein>
<dbReference type="EMBL" id="GBXM01029647">
    <property type="protein sequence ID" value="JAH78930.1"/>
    <property type="molecule type" value="Transcribed_RNA"/>
</dbReference>
<evidence type="ECO:0000313" key="1">
    <source>
        <dbReference type="EMBL" id="JAH78930.1"/>
    </source>
</evidence>
<name>A0A0E9VNF4_ANGAN</name>